<accession>A0A8W8JQC9</accession>
<name>A0A8W8JQC9_MAGGI</name>
<keyword evidence="10" id="KW-0560">Oxidoreductase</keyword>
<dbReference type="PANTHER" id="PTHR31457">
    <property type="entry name" value="METHYLMALONIC ACIDURIA AND HOMOCYSTINURIA TYPE C PROTEIN"/>
    <property type="match status" value="1"/>
</dbReference>
<dbReference type="GO" id="GO:0033787">
    <property type="term" value="F:cyanocobalamin reductase (cyanide-eliminating) (NADP+) activity"/>
    <property type="evidence" value="ECO:0007669"/>
    <property type="project" value="TreeGrafter"/>
</dbReference>
<keyword evidence="8" id="KW-0274">FAD</keyword>
<comment type="cofactor">
    <cofactor evidence="1">
        <name>FMN</name>
        <dbReference type="ChEBI" id="CHEBI:58210"/>
    </cofactor>
</comment>
<evidence type="ECO:0000256" key="2">
    <source>
        <dbReference type="ARBA" id="ARBA00001974"/>
    </source>
</evidence>
<reference evidence="13" key="1">
    <citation type="submission" date="2022-08" db="UniProtKB">
        <authorList>
            <consortium name="EnsemblMetazoa"/>
        </authorList>
    </citation>
    <scope>IDENTIFICATION</scope>
    <source>
        <strain evidence="13">05x7-T-G4-1.051#20</strain>
    </source>
</reference>
<evidence type="ECO:0000256" key="10">
    <source>
        <dbReference type="ARBA" id="ARBA00023002"/>
    </source>
</evidence>
<dbReference type="GO" id="GO:0071949">
    <property type="term" value="F:FAD binding"/>
    <property type="evidence" value="ECO:0007669"/>
    <property type="project" value="TreeGrafter"/>
</dbReference>
<organism evidence="13 14">
    <name type="scientific">Magallana gigas</name>
    <name type="common">Pacific oyster</name>
    <name type="synonym">Crassostrea gigas</name>
    <dbReference type="NCBI Taxonomy" id="29159"/>
    <lineage>
        <taxon>Eukaryota</taxon>
        <taxon>Metazoa</taxon>
        <taxon>Spiralia</taxon>
        <taxon>Lophotrochozoa</taxon>
        <taxon>Mollusca</taxon>
        <taxon>Bivalvia</taxon>
        <taxon>Autobranchia</taxon>
        <taxon>Pteriomorphia</taxon>
        <taxon>Ostreida</taxon>
        <taxon>Ostreoidea</taxon>
        <taxon>Ostreidae</taxon>
        <taxon>Magallana</taxon>
    </lineage>
</organism>
<evidence type="ECO:0000256" key="5">
    <source>
        <dbReference type="ARBA" id="ARBA00022490"/>
    </source>
</evidence>
<dbReference type="GO" id="GO:0005737">
    <property type="term" value="C:cytoplasm"/>
    <property type="evidence" value="ECO:0007669"/>
    <property type="project" value="UniProtKB-SubCell"/>
</dbReference>
<comment type="subcellular location">
    <subcellularLocation>
        <location evidence="3">Cytoplasm</location>
    </subcellularLocation>
</comment>
<evidence type="ECO:0000256" key="3">
    <source>
        <dbReference type="ARBA" id="ARBA00004496"/>
    </source>
</evidence>
<keyword evidence="9" id="KW-0521">NADP</keyword>
<dbReference type="Pfam" id="PF16690">
    <property type="entry name" value="MMACHC"/>
    <property type="match status" value="1"/>
</dbReference>
<evidence type="ECO:0000256" key="8">
    <source>
        <dbReference type="ARBA" id="ARBA00022827"/>
    </source>
</evidence>
<evidence type="ECO:0000313" key="14">
    <source>
        <dbReference type="Proteomes" id="UP000005408"/>
    </source>
</evidence>
<dbReference type="EnsemblMetazoa" id="G1998.3">
    <property type="protein sequence ID" value="G1998.3:cds"/>
    <property type="gene ID" value="G1998"/>
</dbReference>
<evidence type="ECO:0000256" key="4">
    <source>
        <dbReference type="ARBA" id="ARBA00007762"/>
    </source>
</evidence>
<evidence type="ECO:0000256" key="12">
    <source>
        <dbReference type="SAM" id="MobiDB-lite"/>
    </source>
</evidence>
<comment type="cofactor">
    <cofactor evidence="2">
        <name>FAD</name>
        <dbReference type="ChEBI" id="CHEBI:57692"/>
    </cofactor>
</comment>
<sequence length="277" mass="32280">MELTEEQCDALVKRAHISLGSRGFEIHPFKIGWYNEHVQEAFRLSYPADTLGLLVISTPDMFERAFIPFVKEQEECDGIRDPIDQCVAYYFNKVKEDFPEYEVESIHDYEMHHSRRPKILVQTVGHVSGAVYYYQKSDVTDQPWPTDKKICGVCYHPVYGGWFGLRGVLIFKDVLCPPLQQPLPKDVIPSQEKRVELLNKFNFHWQDWTFRDLLPVQQRYSQEQITYFSTTPKDRPELIQRIKSTGTLLGDDSDQVQYQDKGHSVDSLETNDSVIPK</sequence>
<evidence type="ECO:0000313" key="13">
    <source>
        <dbReference type="EnsemblMetazoa" id="G1998.3:cds"/>
    </source>
</evidence>
<evidence type="ECO:0000256" key="9">
    <source>
        <dbReference type="ARBA" id="ARBA00022857"/>
    </source>
</evidence>
<dbReference type="InterPro" id="IPR032037">
    <property type="entry name" value="MMACHC"/>
</dbReference>
<dbReference type="CDD" id="cd12959">
    <property type="entry name" value="MMACHC-like"/>
    <property type="match status" value="1"/>
</dbReference>
<dbReference type="OrthoDB" id="409189at2759"/>
<comment type="similarity">
    <text evidence="4">Belongs to the MMACHC family.</text>
</comment>
<evidence type="ECO:0000256" key="1">
    <source>
        <dbReference type="ARBA" id="ARBA00001917"/>
    </source>
</evidence>
<dbReference type="AlphaFoldDB" id="A0A8W8JQC9"/>
<evidence type="ECO:0000256" key="7">
    <source>
        <dbReference type="ARBA" id="ARBA00022643"/>
    </source>
</evidence>
<keyword evidence="14" id="KW-1185">Reference proteome</keyword>
<dbReference type="GO" id="GO:0032451">
    <property type="term" value="F:demethylase activity"/>
    <property type="evidence" value="ECO:0007669"/>
    <property type="project" value="TreeGrafter"/>
</dbReference>
<evidence type="ECO:0000256" key="6">
    <source>
        <dbReference type="ARBA" id="ARBA00022630"/>
    </source>
</evidence>
<evidence type="ECO:0000256" key="11">
    <source>
        <dbReference type="ARBA" id="ARBA00031313"/>
    </source>
</evidence>
<protein>
    <recommendedName>
        <fullName evidence="11">Cyanocobalamin reductase (cyanide-eliminating)</fullName>
    </recommendedName>
</protein>
<dbReference type="GO" id="GO:0009235">
    <property type="term" value="P:cobalamin metabolic process"/>
    <property type="evidence" value="ECO:0007669"/>
    <property type="project" value="TreeGrafter"/>
</dbReference>
<keyword evidence="6" id="KW-0285">Flavoprotein</keyword>
<keyword evidence="7" id="KW-0288">FMN</keyword>
<dbReference type="EnsemblMetazoa" id="G1998.2">
    <property type="protein sequence ID" value="G1998.2:cds"/>
    <property type="gene ID" value="G1998"/>
</dbReference>
<dbReference type="PANTHER" id="PTHR31457:SF2">
    <property type="entry name" value="CYANOCOBALAMIN REDUCTASE _ ALKYLCOBALAMIN DEALKYLASE"/>
    <property type="match status" value="1"/>
</dbReference>
<feature type="region of interest" description="Disordered" evidence="12">
    <location>
        <begin position="252"/>
        <end position="277"/>
    </location>
</feature>
<dbReference type="Proteomes" id="UP000005408">
    <property type="component" value="Unassembled WGS sequence"/>
</dbReference>
<feature type="compositionally biased region" description="Polar residues" evidence="12">
    <location>
        <begin position="267"/>
        <end position="277"/>
    </location>
</feature>
<dbReference type="OMA" id="FQVGWYN"/>
<dbReference type="EnsemblMetazoa" id="G1998.1">
    <property type="protein sequence ID" value="G1998.1:cds"/>
    <property type="gene ID" value="G1998"/>
</dbReference>
<proteinExistence type="inferred from homology"/>
<keyword evidence="5" id="KW-0963">Cytoplasm</keyword>